<comment type="caution">
    <text evidence="3">The sequence shown here is derived from an EMBL/GenBank/DDBJ whole genome shotgun (WGS) entry which is preliminary data.</text>
</comment>
<dbReference type="PANTHER" id="PTHR12062:SF9">
    <property type="entry name" value="ALPHA-1,3-MANNOSYL-GLYCOPROTEIN 4-BETA-N-ACETYLGLUCOSAMINYLTRANSFERASE A, ISOFORM A"/>
    <property type="match status" value="1"/>
</dbReference>
<reference evidence="3" key="1">
    <citation type="submission" date="2020-06" db="EMBL/GenBank/DDBJ databases">
        <title>Draft genome of Bugula neritina, a colonial animal packing powerful symbionts and potential medicines.</title>
        <authorList>
            <person name="Rayko M."/>
        </authorList>
    </citation>
    <scope>NUCLEOTIDE SEQUENCE [LARGE SCALE GENOMIC DNA]</scope>
    <source>
        <strain evidence="3">Kwan_BN1</strain>
    </source>
</reference>
<organism evidence="3 4">
    <name type="scientific">Bugula neritina</name>
    <name type="common">Brown bryozoan</name>
    <name type="synonym">Sertularia neritina</name>
    <dbReference type="NCBI Taxonomy" id="10212"/>
    <lineage>
        <taxon>Eukaryota</taxon>
        <taxon>Metazoa</taxon>
        <taxon>Spiralia</taxon>
        <taxon>Lophotrochozoa</taxon>
        <taxon>Bryozoa</taxon>
        <taxon>Gymnolaemata</taxon>
        <taxon>Cheilostomatida</taxon>
        <taxon>Flustrina</taxon>
        <taxon>Buguloidea</taxon>
        <taxon>Bugulidae</taxon>
        <taxon>Bugula</taxon>
    </lineage>
</organism>
<proteinExistence type="predicted"/>
<feature type="domain" description="MGAT4 conserved region" evidence="2">
    <location>
        <begin position="119"/>
        <end position="274"/>
    </location>
</feature>
<keyword evidence="1" id="KW-1133">Transmembrane helix</keyword>
<dbReference type="GO" id="GO:0008375">
    <property type="term" value="F:acetylglucosaminyltransferase activity"/>
    <property type="evidence" value="ECO:0007669"/>
    <property type="project" value="TreeGrafter"/>
</dbReference>
<dbReference type="InterPro" id="IPR057279">
    <property type="entry name" value="MGAT4"/>
</dbReference>
<gene>
    <name evidence="3" type="ORF">EB796_016978</name>
</gene>
<feature type="transmembrane region" description="Helical" evidence="1">
    <location>
        <begin position="34"/>
        <end position="57"/>
    </location>
</feature>
<dbReference type="GO" id="GO:0005795">
    <property type="term" value="C:Golgi stack"/>
    <property type="evidence" value="ECO:0007669"/>
    <property type="project" value="TreeGrafter"/>
</dbReference>
<dbReference type="GO" id="GO:0005783">
    <property type="term" value="C:endoplasmic reticulum"/>
    <property type="evidence" value="ECO:0007669"/>
    <property type="project" value="TreeGrafter"/>
</dbReference>
<evidence type="ECO:0000313" key="3">
    <source>
        <dbReference type="EMBL" id="KAF6024697.1"/>
    </source>
</evidence>
<keyword evidence="1" id="KW-0472">Membrane</keyword>
<keyword evidence="1" id="KW-0812">Transmembrane</keyword>
<dbReference type="Proteomes" id="UP000593567">
    <property type="component" value="Unassembled WGS sequence"/>
</dbReference>
<dbReference type="Pfam" id="PF04666">
    <property type="entry name" value="MGAT4_cons"/>
    <property type="match status" value="1"/>
</dbReference>
<feature type="transmembrane region" description="Helical" evidence="1">
    <location>
        <begin position="257"/>
        <end position="279"/>
    </location>
</feature>
<evidence type="ECO:0000313" key="4">
    <source>
        <dbReference type="Proteomes" id="UP000593567"/>
    </source>
</evidence>
<dbReference type="GO" id="GO:0006487">
    <property type="term" value="P:protein N-linked glycosylation"/>
    <property type="evidence" value="ECO:0007669"/>
    <property type="project" value="TreeGrafter"/>
</dbReference>
<dbReference type="GO" id="GO:0005793">
    <property type="term" value="C:endoplasmic reticulum-Golgi intermediate compartment"/>
    <property type="evidence" value="ECO:0007669"/>
    <property type="project" value="TreeGrafter"/>
</dbReference>
<protein>
    <submittedName>
        <fullName evidence="3">Mgat4d</fullName>
    </submittedName>
</protein>
<evidence type="ECO:0000259" key="2">
    <source>
        <dbReference type="Pfam" id="PF04666"/>
    </source>
</evidence>
<name>A0A7J7JF74_BUGNE</name>
<dbReference type="InterPro" id="IPR006759">
    <property type="entry name" value="Glyco_transf_54"/>
</dbReference>
<dbReference type="PANTHER" id="PTHR12062">
    <property type="entry name" value="N-ACETYLGLUCOSAMINYLTRANSFERASE VI"/>
    <property type="match status" value="1"/>
</dbReference>
<dbReference type="OrthoDB" id="2016523at2759"/>
<dbReference type="AlphaFoldDB" id="A0A7J7JF74"/>
<evidence type="ECO:0000256" key="1">
    <source>
        <dbReference type="SAM" id="Phobius"/>
    </source>
</evidence>
<keyword evidence="4" id="KW-1185">Reference proteome</keyword>
<sequence length="282" mass="32193">MYLGANFVALDHERSSLEIACALTDMARLSIRTVLLAVTPCGIAVTLLLSVSSVFAAPLSIERMGSKLEYLNDKLIEKNYELVRLKSQVQKLGKNSSLGFDSTAAITGYSRDIIILKKVPNLFLLMPHLEYNISSLSPQRKFGDIRRQVEMVLAIPHVRRSKKDYLEGTLRSLISQLSSEERDKVVVVVMVAEPFNSTEFDMVAKMVSQNFRQEVDNGILEVIQPPAKWYPNLNELPSKWGDSEERSKWRTKQNLDYSFMMLYCSFKATLYVQVIYYYIIIL</sequence>
<dbReference type="EMBL" id="VXIV02002548">
    <property type="protein sequence ID" value="KAF6024697.1"/>
    <property type="molecule type" value="Genomic_DNA"/>
</dbReference>
<accession>A0A7J7JF74</accession>